<keyword evidence="1" id="KW-1133">Transmembrane helix</keyword>
<evidence type="ECO:0000313" key="3">
    <source>
        <dbReference type="EMBL" id="SHH45897.1"/>
    </source>
</evidence>
<sequence>MAGTFIFRRIIGAARRFARADQGNIAVIFAIACVPLITFVGAAVDYSRLSDARSSMQSALDSTALMVSKDLTSGVITTSEISTSAQNYFTALYAGKGATANPISATYTPGSGSTTSTVLISGSGSITTDFMRIAGFPTLPFNGSSTATWGNVKMRVALALDNTGSMSQNGKITALRNAVAGSGGLIDQLSALAKTPGDVYISVVPFAKDVNLGASNYTASWIDWTDWLNPPNVQPNNGTNGHYQATLPMNWHAVGPGANCPFTTGSGGFTCTQGPTSTSNAPTIPASGTYSGYICPSVDANSHTRYNGCWDSEPVGPGVFCSGSSSCSCPVNSSNCGCSGSGTSKSCSVSAPGNLYVHNWTQPSYGDTIHNLTQPRVGKVGTLGTDDVPVGFTGNKWTPTNSTPTVQNVWLAPSTNPISTWTGCITDRTQPYDTTGDITTPFPANQYYENSTAYCSSSASTPLEPVMPLSYNWTALKTAVNAMQPTGGTNQVVGLAWAWQTLIPSSPVPAPAEDANTTYNRVIIILSDGLNTEDRWPVNGNGSTQNTGSGNTQFPGLIDYRQKLLCDNLKNATDSKGNPMYTIYTIQVDTSTPADPTSTILQYCASSPDKFYMLTSSSQIVTTFNAIGTALSKLRVAQ</sequence>
<feature type="domain" description="Putative Flp pilus-assembly TadG-like N-terminal" evidence="2">
    <location>
        <begin position="23"/>
        <end position="66"/>
    </location>
</feature>
<dbReference type="AlphaFoldDB" id="A0A1M5T564"/>
<dbReference type="InterPro" id="IPR028087">
    <property type="entry name" value="Tad_N"/>
</dbReference>
<dbReference type="SUPFAM" id="SSF53300">
    <property type="entry name" value="vWA-like"/>
    <property type="match status" value="1"/>
</dbReference>
<dbReference type="Pfam" id="PF13400">
    <property type="entry name" value="Tad"/>
    <property type="match status" value="1"/>
</dbReference>
<dbReference type="EMBL" id="LT670818">
    <property type="protein sequence ID" value="SHH45897.1"/>
    <property type="molecule type" value="Genomic_DNA"/>
</dbReference>
<dbReference type="Gene3D" id="3.40.50.410">
    <property type="entry name" value="von Willebrand factor, type A domain"/>
    <property type="match status" value="2"/>
</dbReference>
<evidence type="ECO:0000259" key="2">
    <source>
        <dbReference type="Pfam" id="PF13400"/>
    </source>
</evidence>
<evidence type="ECO:0000313" key="4">
    <source>
        <dbReference type="Proteomes" id="UP000190675"/>
    </source>
</evidence>
<reference evidence="3 4" key="1">
    <citation type="submission" date="2016-11" db="EMBL/GenBank/DDBJ databases">
        <authorList>
            <person name="Jaros S."/>
            <person name="Januszkiewicz K."/>
            <person name="Wedrychowicz H."/>
        </authorList>
    </citation>
    <scope>NUCLEOTIDE SEQUENCE [LARGE SCALE GENOMIC DNA]</scope>
    <source>
        <strain evidence="3 4">GAS242</strain>
    </source>
</reference>
<keyword evidence="1" id="KW-0812">Transmembrane</keyword>
<name>A0A1M5T564_9BRAD</name>
<keyword evidence="1" id="KW-0472">Membrane</keyword>
<evidence type="ECO:0000256" key="1">
    <source>
        <dbReference type="SAM" id="Phobius"/>
    </source>
</evidence>
<organism evidence="3 4">
    <name type="scientific">Bradyrhizobium erythrophlei</name>
    <dbReference type="NCBI Taxonomy" id="1437360"/>
    <lineage>
        <taxon>Bacteria</taxon>
        <taxon>Pseudomonadati</taxon>
        <taxon>Pseudomonadota</taxon>
        <taxon>Alphaproteobacteria</taxon>
        <taxon>Hyphomicrobiales</taxon>
        <taxon>Nitrobacteraceae</taxon>
        <taxon>Bradyrhizobium</taxon>
    </lineage>
</organism>
<feature type="transmembrane region" description="Helical" evidence="1">
    <location>
        <begin position="25"/>
        <end position="44"/>
    </location>
</feature>
<proteinExistence type="predicted"/>
<dbReference type="Proteomes" id="UP000190675">
    <property type="component" value="Chromosome I"/>
</dbReference>
<dbReference type="OrthoDB" id="7522752at2"/>
<gene>
    <name evidence="3" type="ORF">SAMN05444169_7565</name>
</gene>
<accession>A0A1M5T564</accession>
<protein>
    <submittedName>
        <fullName evidence="3">Flp pilus assembly protein TadG</fullName>
    </submittedName>
</protein>
<dbReference type="InterPro" id="IPR036465">
    <property type="entry name" value="vWFA_dom_sf"/>
</dbReference>